<evidence type="ECO:0000259" key="8">
    <source>
        <dbReference type="Pfam" id="PF07540"/>
    </source>
</evidence>
<evidence type="ECO:0000256" key="3">
    <source>
        <dbReference type="ARBA" id="ARBA00023054"/>
    </source>
</evidence>
<dbReference type="VEuPathDB" id="FungiDB:BON22_0975"/>
<organism evidence="9">
    <name type="scientific">Cyberlindnera fabianii</name>
    <name type="common">Yeast</name>
    <name type="synonym">Hansenula fabianii</name>
    <dbReference type="NCBI Taxonomy" id="36022"/>
    <lineage>
        <taxon>Eukaryota</taxon>
        <taxon>Fungi</taxon>
        <taxon>Dikarya</taxon>
        <taxon>Ascomycota</taxon>
        <taxon>Saccharomycotina</taxon>
        <taxon>Saccharomycetes</taxon>
        <taxon>Phaffomycetales</taxon>
        <taxon>Phaffomycetaceae</taxon>
        <taxon>Cyberlindnera</taxon>
    </lineage>
</organism>
<keyword evidence="5" id="KW-0690">Ribosome biogenesis</keyword>
<dbReference type="PANTHER" id="PTHR14428:SF5">
    <property type="entry name" value="NUCLEOLAR COMPLEX PROTEIN 3 HOMOLOG"/>
    <property type="match status" value="1"/>
</dbReference>
<dbReference type="AlphaFoldDB" id="A0A061B6W2"/>
<dbReference type="InterPro" id="IPR016024">
    <property type="entry name" value="ARM-type_fold"/>
</dbReference>
<evidence type="ECO:0000313" key="9">
    <source>
        <dbReference type="EMBL" id="CDR45644.1"/>
    </source>
</evidence>
<dbReference type="Pfam" id="PF03914">
    <property type="entry name" value="CBF"/>
    <property type="match status" value="1"/>
</dbReference>
<dbReference type="GO" id="GO:0005730">
    <property type="term" value="C:nucleolus"/>
    <property type="evidence" value="ECO:0007669"/>
    <property type="project" value="UniProtKB-SubCell"/>
</dbReference>
<keyword evidence="4" id="KW-0539">Nucleus</keyword>
<dbReference type="SUPFAM" id="SSF48371">
    <property type="entry name" value="ARM repeat"/>
    <property type="match status" value="1"/>
</dbReference>
<dbReference type="OrthoDB" id="10263597at2759"/>
<gene>
    <name evidence="9" type="ORF">CYFA0S_19e01332g</name>
</gene>
<dbReference type="InterPro" id="IPR016903">
    <property type="entry name" value="Nucleolar_cplx-assoc_3"/>
</dbReference>
<dbReference type="PhylomeDB" id="A0A061B6W2"/>
<evidence type="ECO:0000256" key="6">
    <source>
        <dbReference type="SAM" id="MobiDB-lite"/>
    </source>
</evidence>
<feature type="compositionally biased region" description="Acidic residues" evidence="6">
    <location>
        <begin position="97"/>
        <end position="133"/>
    </location>
</feature>
<comment type="similarity">
    <text evidence="2 5">Belongs to the CBF/MAK21 family.</text>
</comment>
<accession>A0A061B6W2</accession>
<feature type="region of interest" description="Disordered" evidence="6">
    <location>
        <begin position="1"/>
        <end position="23"/>
    </location>
</feature>
<feature type="compositionally biased region" description="Basic and acidic residues" evidence="6">
    <location>
        <begin position="63"/>
        <end position="76"/>
    </location>
</feature>
<dbReference type="EMBL" id="LK052904">
    <property type="protein sequence ID" value="CDR45644.1"/>
    <property type="molecule type" value="Genomic_DNA"/>
</dbReference>
<dbReference type="GO" id="GO:0003682">
    <property type="term" value="F:chromatin binding"/>
    <property type="evidence" value="ECO:0007669"/>
    <property type="project" value="TreeGrafter"/>
</dbReference>
<sequence length="665" mass="76045">MGKKRASRFVEEQRKKKKAEQDSELSLGLANAANGFDAFDEFDDDLSSDDNKADNWDDEEQDYELRPRHLKQEVKDLSSLPIKKGNKVERIVKEVEQSESEESEDEEEEEQEKDTAGNEDEDDEEGDDSEDELDTEAKVIALKEEIADLVEKLLEEPEENIGALQRLLKMAKSKNPNTSRFSLLAIIPALKTIVPGYRIRPLTETEKKERVTKEVAKTRHFEQTLVLNYRTYIEILSELSKDNKKDPTMATYAAKAACELASSFRYFNYRPDVLILIIRRICKPSPKNDPVYAQCIKTLEELLNDDDTGEVSSDIVRLLTKTLRSRKYRVDESVLNVFLSLNILSDYDPHASAEEREEKRKIRKQDRVHLSKKERKARKERKEIEEELRKAEQKVSEEERERFQAEILKSLLSLYLDVLKDRPQNLMASVLEGLARIGHMANFDLLGDFLEVFREIIKHSEQEEYTPGRSTTRQVLLSIATAFALVAQHSQYKVAVDLSSFVDSLYRILFDVALDADIEFSHKTLRLADPLSSELKKPSVNVSTRIELLLRGLENIFFKSKNGSKVRALAFSKRISMSLLHTPEKSSIALLKFLEKLMARYSELGGAFSTEDRIANGKFNFEADVPARSNAEAATIWETLLLENHYCPTVAKGAKALLARSKHAT</sequence>
<feature type="domain" description="CCAAT-binding factor" evidence="7">
    <location>
        <begin position="476"/>
        <end position="654"/>
    </location>
</feature>
<feature type="compositionally biased region" description="Basic and acidic residues" evidence="6">
    <location>
        <begin position="354"/>
        <end position="371"/>
    </location>
</feature>
<reference evidence="9" key="1">
    <citation type="journal article" date="2014" name="Genome Announc.">
        <title>Genome sequence of the yeast Cyberlindnera fabianii (Hansenula fabianii).</title>
        <authorList>
            <person name="Freel K.C."/>
            <person name="Sarilar V."/>
            <person name="Neuveglise C."/>
            <person name="Devillers H."/>
            <person name="Friedrich A."/>
            <person name="Schacherer J."/>
        </authorList>
    </citation>
    <scope>NUCLEOTIDE SEQUENCE</scope>
    <source>
        <strain evidence="9">YJS4271</strain>
    </source>
</reference>
<feature type="compositionally biased region" description="Basic and acidic residues" evidence="6">
    <location>
        <begin position="86"/>
        <end position="96"/>
    </location>
</feature>
<name>A0A061B6W2_CYBFA</name>
<evidence type="ECO:0000256" key="2">
    <source>
        <dbReference type="ARBA" id="ARBA00007797"/>
    </source>
</evidence>
<protein>
    <recommendedName>
        <fullName evidence="5">Nucleolar complex-associated protein 3</fullName>
    </recommendedName>
</protein>
<evidence type="ECO:0000256" key="5">
    <source>
        <dbReference type="PIRNR" id="PIRNR028977"/>
    </source>
</evidence>
<evidence type="ECO:0000259" key="7">
    <source>
        <dbReference type="Pfam" id="PF03914"/>
    </source>
</evidence>
<feature type="domain" description="Nucleolar complex-associated protein 3 N-terminal" evidence="8">
    <location>
        <begin position="142"/>
        <end position="232"/>
    </location>
</feature>
<comment type="subcellular location">
    <subcellularLocation>
        <location evidence="1 5">Nucleus</location>
        <location evidence="1 5">Nucleolus</location>
    </subcellularLocation>
</comment>
<evidence type="ECO:0000256" key="1">
    <source>
        <dbReference type="ARBA" id="ARBA00004604"/>
    </source>
</evidence>
<evidence type="ECO:0000256" key="4">
    <source>
        <dbReference type="ARBA" id="ARBA00023242"/>
    </source>
</evidence>
<comment type="function">
    <text evidence="5">Required for synthesis of 60S ribosomal subunits and the transport of pre-ribosomes from the nucleoplasm to the cytoplasm.</text>
</comment>
<dbReference type="PANTHER" id="PTHR14428">
    <property type="entry name" value="NUCLEOLAR COMPLEX PROTEIN 3"/>
    <property type="match status" value="1"/>
</dbReference>
<feature type="region of interest" description="Disordered" evidence="6">
    <location>
        <begin position="39"/>
        <end position="133"/>
    </location>
</feature>
<dbReference type="GO" id="GO:0006270">
    <property type="term" value="P:DNA replication initiation"/>
    <property type="evidence" value="ECO:0007669"/>
    <property type="project" value="TreeGrafter"/>
</dbReference>
<dbReference type="InterPro" id="IPR005612">
    <property type="entry name" value="CCAAT-binding_factor"/>
</dbReference>
<feature type="compositionally biased region" description="Acidic residues" evidence="6">
    <location>
        <begin position="39"/>
        <end position="48"/>
    </location>
</feature>
<dbReference type="InterPro" id="IPR011501">
    <property type="entry name" value="Noc3_N"/>
</dbReference>
<keyword evidence="3" id="KW-0175">Coiled coil</keyword>
<dbReference type="Pfam" id="PF07540">
    <property type="entry name" value="NOC3p"/>
    <property type="match status" value="1"/>
</dbReference>
<feature type="region of interest" description="Disordered" evidence="6">
    <location>
        <begin position="354"/>
        <end position="384"/>
    </location>
</feature>
<proteinExistence type="inferred from homology"/>
<dbReference type="PIRSF" id="PIRSF028977">
    <property type="entry name" value="Nucleolar_complex_p3"/>
    <property type="match status" value="1"/>
</dbReference>
<dbReference type="GO" id="GO:0042254">
    <property type="term" value="P:ribosome biogenesis"/>
    <property type="evidence" value="ECO:0007669"/>
    <property type="project" value="UniProtKB-KW"/>
</dbReference>